<dbReference type="GO" id="GO:0000902">
    <property type="term" value="P:cell morphogenesis"/>
    <property type="evidence" value="ECO:0007669"/>
    <property type="project" value="InterPro"/>
</dbReference>
<name>A0A504YPD0_FASGI</name>
<dbReference type="GO" id="GO:0030427">
    <property type="term" value="C:site of polarized growth"/>
    <property type="evidence" value="ECO:0007669"/>
    <property type="project" value="TreeGrafter"/>
</dbReference>
<dbReference type="EMBL" id="SUNJ01006789">
    <property type="protein sequence ID" value="TPP62485.1"/>
    <property type="molecule type" value="Genomic_DNA"/>
</dbReference>
<gene>
    <name evidence="1" type="ORF">FGIG_09680</name>
</gene>
<evidence type="ECO:0000313" key="2">
    <source>
        <dbReference type="Proteomes" id="UP000316759"/>
    </source>
</evidence>
<protein>
    <submittedName>
        <fullName evidence="1">Protein furry</fullName>
    </submittedName>
</protein>
<keyword evidence="2" id="KW-1185">Reference proteome</keyword>
<accession>A0A504YPD0</accession>
<comment type="caution">
    <text evidence="1">The sequence shown here is derived from an EMBL/GenBank/DDBJ whole genome shotgun (WGS) entry which is preliminary data.</text>
</comment>
<dbReference type="AlphaFoldDB" id="A0A504YPD0"/>
<dbReference type="PANTHER" id="PTHR12295:SF30">
    <property type="entry name" value="PROTEIN FURRY"/>
    <property type="match status" value="1"/>
</dbReference>
<evidence type="ECO:0000313" key="1">
    <source>
        <dbReference type="EMBL" id="TPP62485.1"/>
    </source>
</evidence>
<dbReference type="GO" id="GO:0031175">
    <property type="term" value="P:neuron projection development"/>
    <property type="evidence" value="ECO:0007669"/>
    <property type="project" value="TreeGrafter"/>
</dbReference>
<organism evidence="1 2">
    <name type="scientific">Fasciola gigantica</name>
    <name type="common">Giant liver fluke</name>
    <dbReference type="NCBI Taxonomy" id="46835"/>
    <lineage>
        <taxon>Eukaryota</taxon>
        <taxon>Metazoa</taxon>
        <taxon>Spiralia</taxon>
        <taxon>Lophotrochozoa</taxon>
        <taxon>Platyhelminthes</taxon>
        <taxon>Trematoda</taxon>
        <taxon>Digenea</taxon>
        <taxon>Plagiorchiida</taxon>
        <taxon>Echinostomata</taxon>
        <taxon>Echinostomatoidea</taxon>
        <taxon>Fasciolidae</taxon>
        <taxon>Fasciola</taxon>
    </lineage>
</organism>
<dbReference type="PANTHER" id="PTHR12295">
    <property type="entry name" value="FURRY-RELATED"/>
    <property type="match status" value="1"/>
</dbReference>
<dbReference type="InterPro" id="IPR039867">
    <property type="entry name" value="Furry/Tao3/Mor2"/>
</dbReference>
<reference evidence="1 2" key="1">
    <citation type="submission" date="2019-04" db="EMBL/GenBank/DDBJ databases">
        <title>Annotation for the trematode Fasciola gigantica.</title>
        <authorList>
            <person name="Choi Y.-J."/>
        </authorList>
    </citation>
    <scope>NUCLEOTIDE SEQUENCE [LARGE SCALE GENOMIC DNA]</scope>
    <source>
        <strain evidence="1">Uganda_cow_1</strain>
    </source>
</reference>
<dbReference type="STRING" id="46835.A0A504YPD0"/>
<dbReference type="OrthoDB" id="6287725at2759"/>
<sequence>MSQATEFVLNNLFYLTLHLAECPSATDCLKQVWVTLTRHRPSNLRVILRYLIVVTSVAPATLLSHAKRLVTYVAYEQPESVLEELVVELQTIDGIGLTVERTTKLPFFRVTTSASRARDVIEPSTEMTMMTTLVKSPLALLTITNTAVDLVTDSNSQSRSLPNLISRNVQWLTASQL</sequence>
<proteinExistence type="predicted"/>
<dbReference type="Proteomes" id="UP000316759">
    <property type="component" value="Unassembled WGS sequence"/>
</dbReference>
<dbReference type="GO" id="GO:0005938">
    <property type="term" value="C:cell cortex"/>
    <property type="evidence" value="ECO:0007669"/>
    <property type="project" value="TreeGrafter"/>
</dbReference>